<dbReference type="InterPro" id="IPR036259">
    <property type="entry name" value="MFS_trans_sf"/>
</dbReference>
<protein>
    <submittedName>
        <fullName evidence="7">MFS transporter</fullName>
    </submittedName>
</protein>
<evidence type="ECO:0000313" key="7">
    <source>
        <dbReference type="EMBL" id="MCI8283533.1"/>
    </source>
</evidence>
<feature type="transmembrane region" description="Helical" evidence="6">
    <location>
        <begin position="171"/>
        <end position="192"/>
    </location>
</feature>
<evidence type="ECO:0000256" key="5">
    <source>
        <dbReference type="ARBA" id="ARBA00023136"/>
    </source>
</evidence>
<comment type="caution">
    <text evidence="7">The sequence shown here is derived from an EMBL/GenBank/DDBJ whole genome shotgun (WGS) entry which is preliminary data.</text>
</comment>
<dbReference type="InterPro" id="IPR011701">
    <property type="entry name" value="MFS"/>
</dbReference>
<feature type="transmembrane region" description="Helical" evidence="6">
    <location>
        <begin position="220"/>
        <end position="238"/>
    </location>
</feature>
<evidence type="ECO:0000256" key="2">
    <source>
        <dbReference type="ARBA" id="ARBA00022475"/>
    </source>
</evidence>
<dbReference type="AlphaFoldDB" id="A0ABD4SYL5"/>
<evidence type="ECO:0000313" key="8">
    <source>
        <dbReference type="Proteomes" id="UP001203104"/>
    </source>
</evidence>
<feature type="transmembrane region" description="Helical" evidence="6">
    <location>
        <begin position="299"/>
        <end position="319"/>
    </location>
</feature>
<keyword evidence="2" id="KW-1003">Cell membrane</keyword>
<dbReference type="Pfam" id="PF07690">
    <property type="entry name" value="MFS_1"/>
    <property type="match status" value="1"/>
</dbReference>
<dbReference type="PANTHER" id="PTHR23513">
    <property type="entry name" value="INTEGRAL MEMBRANE EFFLUX PROTEIN-RELATED"/>
    <property type="match status" value="1"/>
</dbReference>
<keyword evidence="4 6" id="KW-1133">Transmembrane helix</keyword>
<proteinExistence type="predicted"/>
<keyword evidence="3 6" id="KW-0812">Transmembrane</keyword>
<evidence type="ECO:0000256" key="1">
    <source>
        <dbReference type="ARBA" id="ARBA00004651"/>
    </source>
</evidence>
<comment type="subcellular location">
    <subcellularLocation>
        <location evidence="1">Cell membrane</location>
        <topology evidence="1">Multi-pass membrane protein</topology>
    </subcellularLocation>
</comment>
<keyword evidence="5 6" id="KW-0472">Membrane</keyword>
<feature type="transmembrane region" description="Helical" evidence="6">
    <location>
        <begin position="102"/>
        <end position="125"/>
    </location>
</feature>
<dbReference type="GO" id="GO:0005886">
    <property type="term" value="C:plasma membrane"/>
    <property type="evidence" value="ECO:0007669"/>
    <property type="project" value="UniProtKB-SubCell"/>
</dbReference>
<gene>
    <name evidence="7" type="ORF">FEF30_03075</name>
</gene>
<evidence type="ECO:0000256" key="3">
    <source>
        <dbReference type="ARBA" id="ARBA00022692"/>
    </source>
</evidence>
<feature type="transmembrane region" description="Helical" evidence="6">
    <location>
        <begin position="371"/>
        <end position="390"/>
    </location>
</feature>
<organism evidence="7 8">
    <name type="scientific">Mesomycoplasma hyopneumoniae</name>
    <name type="common">Mycoplasma hyopneumoniae</name>
    <dbReference type="NCBI Taxonomy" id="2099"/>
    <lineage>
        <taxon>Bacteria</taxon>
        <taxon>Bacillati</taxon>
        <taxon>Mycoplasmatota</taxon>
        <taxon>Mycoplasmoidales</taxon>
        <taxon>Metamycoplasmataceae</taxon>
        <taxon>Mesomycoplasma</taxon>
    </lineage>
</organism>
<dbReference type="SUPFAM" id="SSF103473">
    <property type="entry name" value="MFS general substrate transporter"/>
    <property type="match status" value="1"/>
</dbReference>
<feature type="transmembrane region" description="Helical" evidence="6">
    <location>
        <begin position="331"/>
        <end position="351"/>
    </location>
</feature>
<dbReference type="Proteomes" id="UP001203104">
    <property type="component" value="Unassembled WGS sequence"/>
</dbReference>
<sequence length="426" mass="49806">MTNFIKNACKYTSSLNFSLVGSEAFKFSSSLYIYKITGDFWLVTILYLLIQLPSLIVYLFSTKIVKRWENDKLILLISDLFSALVLGILLIIFFFGLDIKTYQFSIILIFFNTLLGFIHSFRFIYLKNIVYFLAQNQKQMVNINILSTFATSMGFLLSAIFGLFLYTKLEFYWMIIFNLFTYLVSGFLYYSLKLNSQKIEFSMLDEKPKKVIHNYPKINFYKWLFIFSGSLVISIIMIPKLSGFAQFFKYINSGINLDQKNLIYYDFQIWGPYLNIAFSFAAIIGTLINLWLSNKKGKIFNINFLIFPLILVHLIWLIIPKSANMHFQFYSYIIIIIIVQVLFSLFLPSFYSLSYNLFTKEKFHFQNGIQLAARIIFSSIFSIITTAITLVSSYFFSYLVFVIVLSVLLLINSYSLFRIAGGFKKY</sequence>
<feature type="transmembrane region" description="Helical" evidence="6">
    <location>
        <begin position="145"/>
        <end position="165"/>
    </location>
</feature>
<evidence type="ECO:0000256" key="4">
    <source>
        <dbReference type="ARBA" id="ARBA00022989"/>
    </source>
</evidence>
<feature type="transmembrane region" description="Helical" evidence="6">
    <location>
        <begin position="396"/>
        <end position="417"/>
    </location>
</feature>
<name>A0ABD4SYL5_MESHO</name>
<accession>A0ABD4SYL5</accession>
<reference evidence="7 8" key="1">
    <citation type="submission" date="2019-05" db="EMBL/GenBank/DDBJ databases">
        <title>Genome sequencing and assembly of Mycoplasma hyopneumoniae strains UFV01 and UFV02.</title>
        <authorList>
            <person name="De Souza L.F."/>
            <person name="Gonzaga N.F."/>
            <person name="Santos M.R."/>
            <person name="Deeney A.S."/>
            <person name="Vidigal P.M.P."/>
            <person name="Moreira M.A.S."/>
            <person name="Fietto J.R.L."/>
            <person name="Bressan G.C."/>
            <person name="Rycroft A.N."/>
            <person name="Silva Junior A."/>
        </authorList>
    </citation>
    <scope>NUCLEOTIDE SEQUENCE [LARGE SCALE GENOMIC DNA]</scope>
    <source>
        <strain evidence="7 8">UFV01</strain>
    </source>
</reference>
<feature type="transmembrane region" description="Helical" evidence="6">
    <location>
        <begin position="40"/>
        <end position="61"/>
    </location>
</feature>
<dbReference type="EMBL" id="VBRW01000006">
    <property type="protein sequence ID" value="MCI8283533.1"/>
    <property type="molecule type" value="Genomic_DNA"/>
</dbReference>
<evidence type="ECO:0000256" key="6">
    <source>
        <dbReference type="SAM" id="Phobius"/>
    </source>
</evidence>
<feature type="transmembrane region" description="Helical" evidence="6">
    <location>
        <begin position="73"/>
        <end position="96"/>
    </location>
</feature>
<feature type="transmembrane region" description="Helical" evidence="6">
    <location>
        <begin position="273"/>
        <end position="292"/>
    </location>
</feature>
<dbReference type="RefSeq" id="WP_243216270.1">
    <property type="nucleotide sequence ID" value="NZ_VBRV01000005.1"/>
</dbReference>
<dbReference type="Gene3D" id="1.20.1250.20">
    <property type="entry name" value="MFS general substrate transporter like domains"/>
    <property type="match status" value="1"/>
</dbReference>
<dbReference type="PANTHER" id="PTHR23513:SF6">
    <property type="entry name" value="MAJOR FACILITATOR SUPERFAMILY ASSOCIATED DOMAIN-CONTAINING PROTEIN"/>
    <property type="match status" value="1"/>
</dbReference>